<dbReference type="Proteomes" id="UP000790709">
    <property type="component" value="Unassembled WGS sequence"/>
</dbReference>
<sequence>QLEGGADGSQGDDTRHLKIAVTDWLEEETQLLIKSTLKGDHGFYNDTIRVLLCPVDYDWSDPVTREHVRGFHPDCLVTASSWPTFLYEGKFDANNPSKGLFKGKLLKQAFKYIFTSPSSVSEGATSDDDEPPQKMRKTTGERRTRMCVTTLLNMHSVQLRVIASPSRCNELRFALCSCGSWRFIDGDFNHAKF</sequence>
<accession>A0ACB8AXT2</accession>
<keyword evidence="2" id="KW-1185">Reference proteome</keyword>
<comment type="caution">
    <text evidence="1">The sequence shown here is derived from an EMBL/GenBank/DDBJ whole genome shotgun (WGS) entry which is preliminary data.</text>
</comment>
<proteinExistence type="predicted"/>
<organism evidence="1 2">
    <name type="scientific">Leucogyrophana mollusca</name>
    <dbReference type="NCBI Taxonomy" id="85980"/>
    <lineage>
        <taxon>Eukaryota</taxon>
        <taxon>Fungi</taxon>
        <taxon>Dikarya</taxon>
        <taxon>Basidiomycota</taxon>
        <taxon>Agaricomycotina</taxon>
        <taxon>Agaricomycetes</taxon>
        <taxon>Agaricomycetidae</taxon>
        <taxon>Boletales</taxon>
        <taxon>Boletales incertae sedis</taxon>
        <taxon>Leucogyrophana</taxon>
    </lineage>
</organism>
<protein>
    <submittedName>
        <fullName evidence="1">Uncharacterized protein</fullName>
    </submittedName>
</protein>
<evidence type="ECO:0000313" key="1">
    <source>
        <dbReference type="EMBL" id="KAH7917779.1"/>
    </source>
</evidence>
<feature type="non-terminal residue" evidence="1">
    <location>
        <position position="193"/>
    </location>
</feature>
<evidence type="ECO:0000313" key="2">
    <source>
        <dbReference type="Proteomes" id="UP000790709"/>
    </source>
</evidence>
<name>A0ACB8AXT2_9AGAM</name>
<feature type="non-terminal residue" evidence="1">
    <location>
        <position position="1"/>
    </location>
</feature>
<gene>
    <name evidence="1" type="ORF">BV22DRAFT_984200</name>
</gene>
<reference evidence="1" key="1">
    <citation type="journal article" date="2021" name="New Phytol.">
        <title>Evolutionary innovations through gain and loss of genes in the ectomycorrhizal Boletales.</title>
        <authorList>
            <person name="Wu G."/>
            <person name="Miyauchi S."/>
            <person name="Morin E."/>
            <person name="Kuo A."/>
            <person name="Drula E."/>
            <person name="Varga T."/>
            <person name="Kohler A."/>
            <person name="Feng B."/>
            <person name="Cao Y."/>
            <person name="Lipzen A."/>
            <person name="Daum C."/>
            <person name="Hundley H."/>
            <person name="Pangilinan J."/>
            <person name="Johnson J."/>
            <person name="Barry K."/>
            <person name="LaButti K."/>
            <person name="Ng V."/>
            <person name="Ahrendt S."/>
            <person name="Min B."/>
            <person name="Choi I.G."/>
            <person name="Park H."/>
            <person name="Plett J.M."/>
            <person name="Magnuson J."/>
            <person name="Spatafora J.W."/>
            <person name="Nagy L.G."/>
            <person name="Henrissat B."/>
            <person name="Grigoriev I.V."/>
            <person name="Yang Z.L."/>
            <person name="Xu J."/>
            <person name="Martin F.M."/>
        </authorList>
    </citation>
    <scope>NUCLEOTIDE SEQUENCE</scope>
    <source>
        <strain evidence="1">KUC20120723A-06</strain>
    </source>
</reference>
<dbReference type="EMBL" id="MU266939">
    <property type="protein sequence ID" value="KAH7917779.1"/>
    <property type="molecule type" value="Genomic_DNA"/>
</dbReference>